<dbReference type="Proteomes" id="UP000283269">
    <property type="component" value="Unassembled WGS sequence"/>
</dbReference>
<accession>A0A409WNA9</accession>
<protein>
    <submittedName>
        <fullName evidence="1">Uncharacterized protein</fullName>
    </submittedName>
</protein>
<dbReference type="Gene3D" id="1.20.1280.50">
    <property type="match status" value="1"/>
</dbReference>
<dbReference type="STRING" id="93625.A0A409WNA9"/>
<dbReference type="SUPFAM" id="SSF52047">
    <property type="entry name" value="RNI-like"/>
    <property type="match status" value="1"/>
</dbReference>
<keyword evidence="2" id="KW-1185">Reference proteome</keyword>
<organism evidence="1 2">
    <name type="scientific">Psilocybe cyanescens</name>
    <dbReference type="NCBI Taxonomy" id="93625"/>
    <lineage>
        <taxon>Eukaryota</taxon>
        <taxon>Fungi</taxon>
        <taxon>Dikarya</taxon>
        <taxon>Basidiomycota</taxon>
        <taxon>Agaricomycotina</taxon>
        <taxon>Agaricomycetes</taxon>
        <taxon>Agaricomycetidae</taxon>
        <taxon>Agaricales</taxon>
        <taxon>Agaricineae</taxon>
        <taxon>Strophariaceae</taxon>
        <taxon>Psilocybe</taxon>
    </lineage>
</organism>
<dbReference type="InParanoid" id="A0A409WNA9"/>
<dbReference type="InterPro" id="IPR032675">
    <property type="entry name" value="LRR_dom_sf"/>
</dbReference>
<dbReference type="Gene3D" id="3.80.10.10">
    <property type="entry name" value="Ribonuclease Inhibitor"/>
    <property type="match status" value="1"/>
</dbReference>
<gene>
    <name evidence="1" type="ORF">CVT25_003044</name>
</gene>
<comment type="caution">
    <text evidence="1">The sequence shown here is derived from an EMBL/GenBank/DDBJ whole genome shotgun (WGS) entry which is preliminary data.</text>
</comment>
<dbReference type="EMBL" id="NHYD01003354">
    <property type="protein sequence ID" value="PPQ79983.1"/>
    <property type="molecule type" value="Genomic_DNA"/>
</dbReference>
<proteinExistence type="predicted"/>
<dbReference type="AlphaFoldDB" id="A0A409WNA9"/>
<evidence type="ECO:0000313" key="1">
    <source>
        <dbReference type="EMBL" id="PPQ79983.1"/>
    </source>
</evidence>
<name>A0A409WNA9_PSICY</name>
<evidence type="ECO:0000313" key="2">
    <source>
        <dbReference type="Proteomes" id="UP000283269"/>
    </source>
</evidence>
<reference evidence="1 2" key="1">
    <citation type="journal article" date="2018" name="Evol. Lett.">
        <title>Horizontal gene cluster transfer increased hallucinogenic mushroom diversity.</title>
        <authorList>
            <person name="Reynolds H.T."/>
            <person name="Vijayakumar V."/>
            <person name="Gluck-Thaler E."/>
            <person name="Korotkin H.B."/>
            <person name="Matheny P.B."/>
            <person name="Slot J.C."/>
        </authorList>
    </citation>
    <scope>NUCLEOTIDE SEQUENCE [LARGE SCALE GENOMIC DNA]</scope>
    <source>
        <strain evidence="1 2">2631</strain>
    </source>
</reference>
<dbReference type="OrthoDB" id="2998972at2759"/>
<sequence>MQWMMWKHHFSPVDTSNALAWLTIPAYCVIPRNDCINQLPNELLTKIFAHVLHSESSSPKDRFCRQISRRISSGSSPTTPIMLTHVSRFWRATMHDTPTLWSTISVVCPEFKDVECVSFLLKMTGNCPLTLDLEQYMTPDPVSLEIAQLFVSEAHRWKNITLTLFGYVQDAFSGMRPGDVKSLESYRVHVHSWDSSRVEQLFQVLHSSPVLHAVDWGKSLDGELREDVPWSRLSEITLHRVVDLSQSVLTALSNCESLKTLRMRRIRRPYDPISSPVTLTNLTRLICDRPDNFEMVFNSFTLPALCELEITDRKPLSPADVKAFTDFIDRSGCVITTLSIDGCSMSILPLISAYLTKITTLNVLSNITDDFRYLMKDSEQVDILPNLRHLILHNCCAADGTLADVVWSRRNELLAVQVCMESDKAPRDDMTLGWLKQDGVLVSIYKPVAAYSTFYFVANNKIPGSKVVSMVHIPDADELW</sequence>